<dbReference type="UniPathway" id="UPA00606"/>
<dbReference type="GO" id="GO:0006166">
    <property type="term" value="P:purine ribonucleoside salvage"/>
    <property type="evidence" value="ECO:0007669"/>
    <property type="project" value="UniProtKB-UniRule"/>
</dbReference>
<name>A0A5C8P1G7_9BURK</name>
<dbReference type="AlphaFoldDB" id="A0A5C8P1G7"/>
<dbReference type="RefSeq" id="WP_147703411.1">
    <property type="nucleotide sequence ID" value="NZ_VDUY01000002.1"/>
</dbReference>
<dbReference type="PANTHER" id="PTHR42679">
    <property type="entry name" value="S-METHYL-5'-THIOADENOSINE PHOSPHORYLASE"/>
    <property type="match status" value="1"/>
</dbReference>
<dbReference type="NCBIfam" id="NF006599">
    <property type="entry name" value="PRK09136.1"/>
    <property type="match status" value="1"/>
</dbReference>
<dbReference type="Proteomes" id="UP000321548">
    <property type="component" value="Unassembled WGS sequence"/>
</dbReference>
<gene>
    <name evidence="5" type="ORF">FHP08_05990</name>
</gene>
<keyword evidence="1 3" id="KW-0328">Glycosyltransferase</keyword>
<feature type="binding site" evidence="3">
    <location>
        <position position="8"/>
    </location>
    <ligand>
        <name>phosphate</name>
        <dbReference type="ChEBI" id="CHEBI:43474"/>
    </ligand>
</feature>
<proteinExistence type="inferred from homology"/>
<organism evidence="5 6">
    <name type="scientific">Zeimonas arvi</name>
    <dbReference type="NCBI Taxonomy" id="2498847"/>
    <lineage>
        <taxon>Bacteria</taxon>
        <taxon>Pseudomonadati</taxon>
        <taxon>Pseudomonadota</taxon>
        <taxon>Betaproteobacteria</taxon>
        <taxon>Burkholderiales</taxon>
        <taxon>Burkholderiaceae</taxon>
        <taxon>Zeimonas</taxon>
    </lineage>
</organism>
<evidence type="ECO:0000256" key="1">
    <source>
        <dbReference type="ARBA" id="ARBA00022676"/>
    </source>
</evidence>
<dbReference type="InterPro" id="IPR000845">
    <property type="entry name" value="Nucleoside_phosphorylase_d"/>
</dbReference>
<reference evidence="5 6" key="1">
    <citation type="submission" date="2019-06" db="EMBL/GenBank/DDBJ databases">
        <title>Quisquiliibacterium sp. nov., isolated from a maize field.</title>
        <authorList>
            <person name="Lin S.-Y."/>
            <person name="Tsai C.-F."/>
            <person name="Young C.-C."/>
        </authorList>
    </citation>
    <scope>NUCLEOTIDE SEQUENCE [LARGE SCALE GENOMIC DNA]</scope>
    <source>
        <strain evidence="5 6">CC-CFT501</strain>
    </source>
</reference>
<feature type="site" description="Important for substrate specificity" evidence="3">
    <location>
        <position position="165"/>
    </location>
</feature>
<comment type="similarity">
    <text evidence="3">Belongs to the PNP/MTAP phosphorylase family. MTAP subfamily.</text>
</comment>
<dbReference type="EC" id="2.4.2.1" evidence="3"/>
<feature type="site" description="Important for substrate specificity" evidence="3">
    <location>
        <position position="221"/>
    </location>
</feature>
<comment type="catalytic activity">
    <reaction evidence="3">
        <text>a purine D-ribonucleoside + phosphate = a purine nucleobase + alpha-D-ribose 1-phosphate</text>
        <dbReference type="Rhea" id="RHEA:19805"/>
        <dbReference type="ChEBI" id="CHEBI:26386"/>
        <dbReference type="ChEBI" id="CHEBI:43474"/>
        <dbReference type="ChEBI" id="CHEBI:57720"/>
        <dbReference type="ChEBI" id="CHEBI:142355"/>
        <dbReference type="EC" id="2.4.2.1"/>
    </reaction>
</comment>
<dbReference type="OrthoDB" id="1523230at2"/>
<accession>A0A5C8P1G7</accession>
<dbReference type="InterPro" id="IPR035994">
    <property type="entry name" value="Nucleoside_phosphorylase_sf"/>
</dbReference>
<dbReference type="InterPro" id="IPR010044">
    <property type="entry name" value="MTAP"/>
</dbReference>
<dbReference type="HAMAP" id="MF_01963">
    <property type="entry name" value="MTAP"/>
    <property type="match status" value="1"/>
</dbReference>
<protein>
    <recommendedName>
        <fullName evidence="3">Probable 6-oxopurine nucleoside phosphorylase</fullName>
        <ecNumber evidence="3">2.4.2.1</ecNumber>
    </recommendedName>
    <alternativeName>
        <fullName evidence="3">Purine nucleoside phosphorylase</fullName>
        <shortName evidence="3">PNP</shortName>
    </alternativeName>
</protein>
<keyword evidence="3" id="KW-0660">Purine salvage</keyword>
<comment type="miscellaneous">
    <text evidence="3">Although this enzyme belongs to the family of MTA phosphorylases based on sequence homology, it has been shown that conserved amino acid substitutions in the substrate binding pocket convert the substrate specificity of this enzyme from 6-aminopurines to 6-oxopurines.</text>
</comment>
<sequence>MLGIIGGSGLARLADLENPRRRIARTPWGDPSCALTFGELDGREIAFLARHGYGHTIAPHEINYRANLCALRDAGVEGVIAVATVGGIARDCGPGCLVVPDQIIDYTHGRKSTYFEGPDQPVTHIDFTEPYDPALRARLLGAAARAGESVIDHGVYGCSQGPRLETAAEIRRMARDGCDLVGMTGMPEAALARELELPYAALCVVANHAAGIGESAQRISLEAITEVLDQAMARVRRILSEAIRGEPAGR</sequence>
<comment type="subunit">
    <text evidence="3">Homohexamer. Dimer of a homotrimer.</text>
</comment>
<evidence type="ECO:0000313" key="6">
    <source>
        <dbReference type="Proteomes" id="UP000321548"/>
    </source>
</evidence>
<keyword evidence="2 3" id="KW-0808">Transferase</keyword>
<dbReference type="GO" id="GO:0005829">
    <property type="term" value="C:cytosol"/>
    <property type="evidence" value="ECO:0007669"/>
    <property type="project" value="TreeGrafter"/>
</dbReference>
<dbReference type="CDD" id="cd09010">
    <property type="entry name" value="MTAP_SsMTAPII_like_MTIP"/>
    <property type="match status" value="1"/>
</dbReference>
<dbReference type="EMBL" id="VDUY01000002">
    <property type="protein sequence ID" value="TXL67162.1"/>
    <property type="molecule type" value="Genomic_DNA"/>
</dbReference>
<evidence type="ECO:0000256" key="2">
    <source>
        <dbReference type="ARBA" id="ARBA00022679"/>
    </source>
</evidence>
<comment type="pathway">
    <text evidence="3">Purine metabolism; purine nucleoside salvage.</text>
</comment>
<feature type="binding site" evidence="3">
    <location>
        <position position="184"/>
    </location>
    <ligand>
        <name>phosphate</name>
        <dbReference type="ChEBI" id="CHEBI:43474"/>
    </ligand>
</feature>
<feature type="binding site" evidence="3">
    <location>
        <begin position="207"/>
        <end position="209"/>
    </location>
    <ligand>
        <name>substrate</name>
    </ligand>
</feature>
<keyword evidence="6" id="KW-1185">Reference proteome</keyword>
<dbReference type="SUPFAM" id="SSF53167">
    <property type="entry name" value="Purine and uridine phosphorylases"/>
    <property type="match status" value="1"/>
</dbReference>
<dbReference type="GO" id="GO:0017061">
    <property type="term" value="F:S-methyl-5-thioadenosine phosphorylase activity"/>
    <property type="evidence" value="ECO:0007669"/>
    <property type="project" value="InterPro"/>
</dbReference>
<comment type="function">
    <text evidence="3">Purine nucleoside phosphorylase which is highly specific for 6-oxopurine nucleosides. Cleaves guanosine or inosine to respective bases and sugar-1-phosphate molecules. Involved in purine salvage.</text>
</comment>
<feature type="domain" description="Nucleoside phosphorylase" evidence="4">
    <location>
        <begin position="2"/>
        <end position="244"/>
    </location>
</feature>
<comment type="caution">
    <text evidence="3">Lacks conserved residue(s) required for the propagation of feature annotation.</text>
</comment>
<dbReference type="Gene3D" id="3.40.50.1580">
    <property type="entry name" value="Nucleoside phosphorylase domain"/>
    <property type="match status" value="1"/>
</dbReference>
<dbReference type="NCBIfam" id="TIGR01694">
    <property type="entry name" value="MTAP"/>
    <property type="match status" value="1"/>
</dbReference>
<feature type="binding site" evidence="3">
    <location>
        <begin position="50"/>
        <end position="51"/>
    </location>
    <ligand>
        <name>phosphate</name>
        <dbReference type="ChEBI" id="CHEBI:43474"/>
    </ligand>
</feature>
<comment type="caution">
    <text evidence="5">The sequence shown here is derived from an EMBL/GenBank/DDBJ whole genome shotgun (WGS) entry which is preliminary data.</text>
</comment>
<dbReference type="PANTHER" id="PTHR42679:SF2">
    <property type="entry name" value="S-METHYL-5'-THIOADENOSINE PHOSPHORYLASE"/>
    <property type="match status" value="1"/>
</dbReference>
<evidence type="ECO:0000256" key="3">
    <source>
        <dbReference type="HAMAP-Rule" id="MF_01963"/>
    </source>
</evidence>
<dbReference type="GO" id="GO:0019509">
    <property type="term" value="P:L-methionine salvage from methylthioadenosine"/>
    <property type="evidence" value="ECO:0007669"/>
    <property type="project" value="TreeGrafter"/>
</dbReference>
<evidence type="ECO:0000313" key="5">
    <source>
        <dbReference type="EMBL" id="TXL67162.1"/>
    </source>
</evidence>
<feature type="binding site" evidence="3">
    <location>
        <position position="183"/>
    </location>
    <ligand>
        <name>substrate</name>
    </ligand>
</feature>
<evidence type="ECO:0000259" key="4">
    <source>
        <dbReference type="Pfam" id="PF01048"/>
    </source>
</evidence>
<dbReference type="Pfam" id="PF01048">
    <property type="entry name" value="PNP_UDP_1"/>
    <property type="match status" value="1"/>
</dbReference>